<sequence>MTPGEWGHNVDQHHSQNKKTVDVSEIALHGHDLVVVVHGDDFTAGFIRLSPESLEEVENLNLIATSIEHVADLNHGGGSAGPVSGAVNQLSPLTARVFSTFQVAMEDAPDAGMDAVQRRLMFEDRDETARRGRVVAEWVRISPGAAGL</sequence>
<dbReference type="AlphaFoldDB" id="A0A2N9EU68"/>
<evidence type="ECO:0000313" key="1">
    <source>
        <dbReference type="EMBL" id="SPC78343.1"/>
    </source>
</evidence>
<organism evidence="1">
    <name type="scientific">Fagus sylvatica</name>
    <name type="common">Beechnut</name>
    <dbReference type="NCBI Taxonomy" id="28930"/>
    <lineage>
        <taxon>Eukaryota</taxon>
        <taxon>Viridiplantae</taxon>
        <taxon>Streptophyta</taxon>
        <taxon>Embryophyta</taxon>
        <taxon>Tracheophyta</taxon>
        <taxon>Spermatophyta</taxon>
        <taxon>Magnoliopsida</taxon>
        <taxon>eudicotyledons</taxon>
        <taxon>Gunneridae</taxon>
        <taxon>Pentapetalae</taxon>
        <taxon>rosids</taxon>
        <taxon>fabids</taxon>
        <taxon>Fagales</taxon>
        <taxon>Fagaceae</taxon>
        <taxon>Fagus</taxon>
    </lineage>
</organism>
<accession>A0A2N9EU68</accession>
<proteinExistence type="predicted"/>
<name>A0A2N9EU68_FAGSY</name>
<gene>
    <name evidence="1" type="ORF">FSB_LOCUS6225</name>
</gene>
<reference evidence="1" key="1">
    <citation type="submission" date="2018-02" db="EMBL/GenBank/DDBJ databases">
        <authorList>
            <person name="Cohen D.B."/>
            <person name="Kent A.D."/>
        </authorList>
    </citation>
    <scope>NUCLEOTIDE SEQUENCE</scope>
</reference>
<protein>
    <submittedName>
        <fullName evidence="1">Uncharacterized protein</fullName>
    </submittedName>
</protein>
<dbReference type="EMBL" id="OIVN01000325">
    <property type="protein sequence ID" value="SPC78343.1"/>
    <property type="molecule type" value="Genomic_DNA"/>
</dbReference>